<comment type="caution">
    <text evidence="1">The sequence shown here is derived from an EMBL/GenBank/DDBJ whole genome shotgun (WGS) entry which is preliminary data.</text>
</comment>
<keyword evidence="2" id="KW-1185">Reference proteome</keyword>
<proteinExistence type="predicted"/>
<evidence type="ECO:0000313" key="1">
    <source>
        <dbReference type="EMBL" id="KAF9456858.1"/>
    </source>
</evidence>
<organism evidence="1 2">
    <name type="scientific">Collybia nuda</name>
    <dbReference type="NCBI Taxonomy" id="64659"/>
    <lineage>
        <taxon>Eukaryota</taxon>
        <taxon>Fungi</taxon>
        <taxon>Dikarya</taxon>
        <taxon>Basidiomycota</taxon>
        <taxon>Agaricomycotina</taxon>
        <taxon>Agaricomycetes</taxon>
        <taxon>Agaricomycetidae</taxon>
        <taxon>Agaricales</taxon>
        <taxon>Tricholomatineae</taxon>
        <taxon>Clitocybaceae</taxon>
        <taxon>Collybia</taxon>
    </lineage>
</organism>
<evidence type="ECO:0000313" key="2">
    <source>
        <dbReference type="Proteomes" id="UP000807353"/>
    </source>
</evidence>
<gene>
    <name evidence="1" type="ORF">BDZ94DRAFT_1302279</name>
</gene>
<dbReference type="AlphaFoldDB" id="A0A9P5XSN3"/>
<sequence>MPLSQEFEISIANIKDSYVIDVEIARQEDNNEAPWYLTYQNLFQAKSLLSFVNGLPLVVAAQWELCTTISSPALGLIGSPPRTRSVVRGDGDLAIFLELDTGMYYDTSGDEAMDTSIESVTFDNKPLDITRRYPDFTGFVLIDNGRNIQPLFNVEIKAPYSSLETGEMVKSDAGISKDLPIFDRTGEQVVSQAKHAFSAYPLEKYPTFRKLYAFTIIGTLFSVSTFERSEVMPPKKTFESKVFNVFKYANSDINAKGEVNFSKFDYYWGEMLGISDPMVDQENI</sequence>
<dbReference type="EMBL" id="MU150400">
    <property type="protein sequence ID" value="KAF9456858.1"/>
    <property type="molecule type" value="Genomic_DNA"/>
</dbReference>
<dbReference type="Proteomes" id="UP000807353">
    <property type="component" value="Unassembled WGS sequence"/>
</dbReference>
<accession>A0A9P5XSN3</accession>
<protein>
    <submittedName>
        <fullName evidence="1">Uncharacterized protein</fullName>
    </submittedName>
</protein>
<name>A0A9P5XSN3_9AGAR</name>
<reference evidence="1" key="1">
    <citation type="submission" date="2020-11" db="EMBL/GenBank/DDBJ databases">
        <authorList>
            <consortium name="DOE Joint Genome Institute"/>
            <person name="Ahrendt S."/>
            <person name="Riley R."/>
            <person name="Andreopoulos W."/>
            <person name="Labutti K."/>
            <person name="Pangilinan J."/>
            <person name="Ruiz-Duenas F.J."/>
            <person name="Barrasa J.M."/>
            <person name="Sanchez-Garcia M."/>
            <person name="Camarero S."/>
            <person name="Miyauchi S."/>
            <person name="Serrano A."/>
            <person name="Linde D."/>
            <person name="Babiker R."/>
            <person name="Drula E."/>
            <person name="Ayuso-Fernandez I."/>
            <person name="Pacheco R."/>
            <person name="Padilla G."/>
            <person name="Ferreira P."/>
            <person name="Barriuso J."/>
            <person name="Kellner H."/>
            <person name="Castanera R."/>
            <person name="Alfaro M."/>
            <person name="Ramirez L."/>
            <person name="Pisabarro A.G."/>
            <person name="Kuo A."/>
            <person name="Tritt A."/>
            <person name="Lipzen A."/>
            <person name="He G."/>
            <person name="Yan M."/>
            <person name="Ng V."/>
            <person name="Cullen D."/>
            <person name="Martin F."/>
            <person name="Rosso M.-N."/>
            <person name="Henrissat B."/>
            <person name="Hibbett D."/>
            <person name="Martinez A.T."/>
            <person name="Grigoriev I.V."/>
        </authorList>
    </citation>
    <scope>NUCLEOTIDE SEQUENCE</scope>
    <source>
        <strain evidence="1">CBS 247.69</strain>
    </source>
</reference>